<reference evidence="3" key="1">
    <citation type="submission" date="2015-04" db="EMBL/GenBank/DDBJ databases">
        <authorList>
            <person name="Syromyatnikov M.Y."/>
            <person name="Popov V.N."/>
        </authorList>
    </citation>
    <scope>NUCLEOTIDE SEQUENCE</scope>
    <source>
        <strain evidence="3">MO-1</strain>
    </source>
</reference>
<dbReference type="InterPro" id="IPR047262">
    <property type="entry name" value="PRX-like1"/>
</dbReference>
<feature type="domain" description="Thioredoxin" evidence="2">
    <location>
        <begin position="9"/>
        <end position="159"/>
    </location>
</feature>
<name>A0A1S7LCR5_MAGMO</name>
<gene>
    <name evidence="3" type="ORF">MAGMO_0475</name>
</gene>
<dbReference type="InterPro" id="IPR036249">
    <property type="entry name" value="Thioredoxin-like_sf"/>
</dbReference>
<dbReference type="InterPro" id="IPR013766">
    <property type="entry name" value="Thioredoxin_domain"/>
</dbReference>
<dbReference type="AlphaFoldDB" id="A0A1S7LCR5"/>
<dbReference type="PANTHER" id="PTHR43640">
    <property type="entry name" value="OS07G0260300 PROTEIN"/>
    <property type="match status" value="1"/>
</dbReference>
<dbReference type="InterPro" id="IPR000866">
    <property type="entry name" value="AhpC/TSA"/>
</dbReference>
<evidence type="ECO:0000313" key="3">
    <source>
        <dbReference type="EMBL" id="CRH04685.1"/>
    </source>
</evidence>
<dbReference type="PROSITE" id="PS51352">
    <property type="entry name" value="THIOREDOXIN_2"/>
    <property type="match status" value="1"/>
</dbReference>
<feature type="region of interest" description="Disordered" evidence="1">
    <location>
        <begin position="164"/>
        <end position="188"/>
    </location>
</feature>
<accession>A0A1S7LCR5</accession>
<dbReference type="EMBL" id="LO017727">
    <property type="protein sequence ID" value="CRH04685.1"/>
    <property type="molecule type" value="Genomic_DNA"/>
</dbReference>
<organism evidence="3">
    <name type="scientific">Magnetococcus massalia (strain MO-1)</name>
    <dbReference type="NCBI Taxonomy" id="451514"/>
    <lineage>
        <taxon>Bacteria</taxon>
        <taxon>Pseudomonadati</taxon>
        <taxon>Pseudomonadota</taxon>
        <taxon>Magnetococcia</taxon>
        <taxon>Magnetococcales</taxon>
        <taxon>Magnetococcaceae</taxon>
        <taxon>Magnetococcus</taxon>
    </lineage>
</organism>
<evidence type="ECO:0000256" key="1">
    <source>
        <dbReference type="SAM" id="MobiDB-lite"/>
    </source>
</evidence>
<dbReference type="GO" id="GO:0016491">
    <property type="term" value="F:oxidoreductase activity"/>
    <property type="evidence" value="ECO:0007669"/>
    <property type="project" value="InterPro"/>
</dbReference>
<dbReference type="SUPFAM" id="SSF52833">
    <property type="entry name" value="Thioredoxin-like"/>
    <property type="match status" value="1"/>
</dbReference>
<protein>
    <recommendedName>
        <fullName evidence="2">Thioredoxin domain-containing protein</fullName>
    </recommendedName>
</protein>
<dbReference type="CDD" id="cd02969">
    <property type="entry name" value="PRX_like1"/>
    <property type="match status" value="1"/>
</dbReference>
<dbReference type="Gene3D" id="3.40.30.10">
    <property type="entry name" value="Glutaredoxin"/>
    <property type="match status" value="1"/>
</dbReference>
<dbReference type="PANTHER" id="PTHR43640:SF1">
    <property type="entry name" value="THIOREDOXIN-DEPENDENT PEROXIREDOXIN"/>
    <property type="match status" value="1"/>
</dbReference>
<proteinExistence type="predicted"/>
<sequence>MVLLHTPPGELGAAAADFELTGTDGHVHRLSDYAEAPVLVVMFICNHCPYVLAVEDRLILLADSLAGHNIKVIGINSNDATNYPEDSFAKMCERAESKGYTFDYLYDEDQSVARAYGAVCTPDFFIYDAERKLRYRGRLDDAPRNPSQVTREELKSAAVAIEQGNPVAEPQNASMGCSIKWKPGNQPE</sequence>
<dbReference type="GO" id="GO:0016209">
    <property type="term" value="F:antioxidant activity"/>
    <property type="evidence" value="ECO:0007669"/>
    <property type="project" value="InterPro"/>
</dbReference>
<evidence type="ECO:0000259" key="2">
    <source>
        <dbReference type="PROSITE" id="PS51352"/>
    </source>
</evidence>
<dbReference type="Pfam" id="PF00578">
    <property type="entry name" value="AhpC-TSA"/>
    <property type="match status" value="1"/>
</dbReference>